<dbReference type="AlphaFoldDB" id="A0A8J6BIF3"/>
<organism evidence="1 2">
    <name type="scientific">Eleutherodactylus coqui</name>
    <name type="common">Puerto Rican coqui</name>
    <dbReference type="NCBI Taxonomy" id="57060"/>
    <lineage>
        <taxon>Eukaryota</taxon>
        <taxon>Metazoa</taxon>
        <taxon>Chordata</taxon>
        <taxon>Craniata</taxon>
        <taxon>Vertebrata</taxon>
        <taxon>Euteleostomi</taxon>
        <taxon>Amphibia</taxon>
        <taxon>Batrachia</taxon>
        <taxon>Anura</taxon>
        <taxon>Neobatrachia</taxon>
        <taxon>Hyloidea</taxon>
        <taxon>Eleutherodactylidae</taxon>
        <taxon>Eleutherodactylinae</taxon>
        <taxon>Eleutherodactylus</taxon>
        <taxon>Eleutherodactylus</taxon>
    </lineage>
</organism>
<keyword evidence="2" id="KW-1185">Reference proteome</keyword>
<reference evidence="1" key="1">
    <citation type="thesis" date="2020" institute="ProQuest LLC" country="789 East Eisenhower Parkway, Ann Arbor, MI, USA">
        <title>Comparative Genomics and Chromosome Evolution.</title>
        <authorList>
            <person name="Mudd A.B."/>
        </authorList>
    </citation>
    <scope>NUCLEOTIDE SEQUENCE</scope>
    <source>
        <strain evidence="1">HN-11 Male</strain>
        <tissue evidence="1">Kidney and liver</tissue>
    </source>
</reference>
<sequence length="113" mass="13160">MRRFTTESHTLRGVLWGYGGWRSYFTLSIARTIRTAPETRTCGSHQIQGKMTWMQWARRQLTGTELKIHSSPYFPPRSCADAFRIGIRYLGHNNFQASSIADMFVEEECAFYQ</sequence>
<evidence type="ECO:0000313" key="1">
    <source>
        <dbReference type="EMBL" id="KAG9465649.1"/>
    </source>
</evidence>
<protein>
    <submittedName>
        <fullName evidence="1">Uncharacterized protein</fullName>
    </submittedName>
</protein>
<dbReference type="Proteomes" id="UP000770717">
    <property type="component" value="Unassembled WGS sequence"/>
</dbReference>
<accession>A0A8J6BIF3</accession>
<comment type="caution">
    <text evidence="1">The sequence shown here is derived from an EMBL/GenBank/DDBJ whole genome shotgun (WGS) entry which is preliminary data.</text>
</comment>
<proteinExistence type="predicted"/>
<gene>
    <name evidence="1" type="ORF">GDO78_017968</name>
</gene>
<evidence type="ECO:0000313" key="2">
    <source>
        <dbReference type="Proteomes" id="UP000770717"/>
    </source>
</evidence>
<name>A0A8J6BIF3_ELECQ</name>
<dbReference type="EMBL" id="WNTK01002831">
    <property type="protein sequence ID" value="KAG9465649.1"/>
    <property type="molecule type" value="Genomic_DNA"/>
</dbReference>